<proteinExistence type="predicted"/>
<sequence length="24" mass="2450">LPGAGSGEPEAAENNTCYVSLIEK</sequence>
<evidence type="ECO:0000313" key="3">
    <source>
        <dbReference type="Proteomes" id="UP000265520"/>
    </source>
</evidence>
<reference evidence="2 3" key="1">
    <citation type="journal article" date="2018" name="Front. Plant Sci.">
        <title>Red Clover (Trifolium pratense) and Zigzag Clover (T. medium) - A Picture of Genomic Similarities and Differences.</title>
        <authorList>
            <person name="Dluhosova J."/>
            <person name="Istvanek J."/>
            <person name="Nedelnik J."/>
            <person name="Repkova J."/>
        </authorList>
    </citation>
    <scope>NUCLEOTIDE SEQUENCE [LARGE SCALE GENOMIC DNA]</scope>
    <source>
        <strain evidence="3">cv. 10/8</strain>
        <tissue evidence="2">Leaf</tissue>
    </source>
</reference>
<dbReference type="Proteomes" id="UP000265520">
    <property type="component" value="Unassembled WGS sequence"/>
</dbReference>
<comment type="caution">
    <text evidence="2">The sequence shown here is derived from an EMBL/GenBank/DDBJ whole genome shotgun (WGS) entry which is preliminary data.</text>
</comment>
<evidence type="ECO:0000313" key="2">
    <source>
        <dbReference type="EMBL" id="MCI93069.1"/>
    </source>
</evidence>
<accession>A0A392VZY9</accession>
<organism evidence="2 3">
    <name type="scientific">Trifolium medium</name>
    <dbReference type="NCBI Taxonomy" id="97028"/>
    <lineage>
        <taxon>Eukaryota</taxon>
        <taxon>Viridiplantae</taxon>
        <taxon>Streptophyta</taxon>
        <taxon>Embryophyta</taxon>
        <taxon>Tracheophyta</taxon>
        <taxon>Spermatophyta</taxon>
        <taxon>Magnoliopsida</taxon>
        <taxon>eudicotyledons</taxon>
        <taxon>Gunneridae</taxon>
        <taxon>Pentapetalae</taxon>
        <taxon>rosids</taxon>
        <taxon>fabids</taxon>
        <taxon>Fabales</taxon>
        <taxon>Fabaceae</taxon>
        <taxon>Papilionoideae</taxon>
        <taxon>50 kb inversion clade</taxon>
        <taxon>NPAAA clade</taxon>
        <taxon>Hologalegina</taxon>
        <taxon>IRL clade</taxon>
        <taxon>Trifolieae</taxon>
        <taxon>Trifolium</taxon>
    </lineage>
</organism>
<feature type="region of interest" description="Disordered" evidence="1">
    <location>
        <begin position="1"/>
        <end position="24"/>
    </location>
</feature>
<keyword evidence="3" id="KW-1185">Reference proteome</keyword>
<evidence type="ECO:0000256" key="1">
    <source>
        <dbReference type="SAM" id="MobiDB-lite"/>
    </source>
</evidence>
<dbReference type="EMBL" id="LXQA011318708">
    <property type="protein sequence ID" value="MCI93069.1"/>
    <property type="molecule type" value="Genomic_DNA"/>
</dbReference>
<dbReference type="AlphaFoldDB" id="A0A392VZY9"/>
<protein>
    <submittedName>
        <fullName evidence="2">Uncharacterized protein</fullName>
    </submittedName>
</protein>
<name>A0A392VZY9_9FABA</name>
<feature type="non-terminal residue" evidence="2">
    <location>
        <position position="1"/>
    </location>
</feature>